<reference evidence="1 2" key="1">
    <citation type="submission" date="2015-07" db="EMBL/GenBank/DDBJ databases">
        <title>The genome of Eufriesea mexicana.</title>
        <authorList>
            <person name="Pan H."/>
            <person name="Kapheim K."/>
        </authorList>
    </citation>
    <scope>NUCLEOTIDE SEQUENCE [LARGE SCALE GENOMIC DNA]</scope>
    <source>
        <strain evidence="1">0111107269</strain>
        <tissue evidence="1">Whole body</tissue>
    </source>
</reference>
<evidence type="ECO:0000313" key="2">
    <source>
        <dbReference type="Proteomes" id="UP000250275"/>
    </source>
</evidence>
<dbReference type="OrthoDB" id="7451790at2759"/>
<evidence type="ECO:0000313" key="1">
    <source>
        <dbReference type="EMBL" id="OAD52959.1"/>
    </source>
</evidence>
<proteinExistence type="predicted"/>
<feature type="non-terminal residue" evidence="1">
    <location>
        <position position="268"/>
    </location>
</feature>
<dbReference type="EMBL" id="KQ769179">
    <property type="protein sequence ID" value="OAD52959.1"/>
    <property type="molecule type" value="Genomic_DNA"/>
</dbReference>
<organism evidence="1 2">
    <name type="scientific">Eufriesea mexicana</name>
    <dbReference type="NCBI Taxonomy" id="516756"/>
    <lineage>
        <taxon>Eukaryota</taxon>
        <taxon>Metazoa</taxon>
        <taxon>Ecdysozoa</taxon>
        <taxon>Arthropoda</taxon>
        <taxon>Hexapoda</taxon>
        <taxon>Insecta</taxon>
        <taxon>Pterygota</taxon>
        <taxon>Neoptera</taxon>
        <taxon>Endopterygota</taxon>
        <taxon>Hymenoptera</taxon>
        <taxon>Apocrita</taxon>
        <taxon>Aculeata</taxon>
        <taxon>Apoidea</taxon>
        <taxon>Anthophila</taxon>
        <taxon>Apidae</taxon>
        <taxon>Eufriesea</taxon>
    </lineage>
</organism>
<accession>A0A310SFF5</accession>
<dbReference type="Proteomes" id="UP000250275">
    <property type="component" value="Unassembled WGS sequence"/>
</dbReference>
<sequence>MKCSTHFSQDSEYVTLINLSQSDTKQLKCSACGSTLVIEVDELSTLDEKKSNISEGSSEYIAKNQYSENPIKTNLQHSESFSSIGGTEGGAISVTTSLVHSDSYTQAQVCCSATSLEESRESTPSTNALNKKYESDIEVLSNPSQSSIEVLDDASRTHLTPHRKRSSEERHTAITPSLLTIPDIAPIMTGLTESSSSGSLTDSICTAYENKAIKQSNADEKSVTSNDKEIKFEPVTNLTSMLGGLLQSIKIGSNKPLMLKAEETSHLI</sequence>
<name>A0A310SFF5_9HYME</name>
<protein>
    <submittedName>
        <fullName evidence="1">Uncharacterized protein</fullName>
    </submittedName>
</protein>
<dbReference type="AlphaFoldDB" id="A0A310SFF5"/>
<gene>
    <name evidence="1" type="ORF">WN48_11206</name>
</gene>
<keyword evidence="2" id="KW-1185">Reference proteome</keyword>